<gene>
    <name evidence="1" type="ORF">N47_D31220</name>
</gene>
<dbReference type="AlphaFoldDB" id="E1YI44"/>
<reference evidence="1" key="1">
    <citation type="journal article" date="2011" name="Environ. Microbiol.">
        <title>Genomic insights into the metabolic potential of the polycyclic aromatic hydrocarbon degrading sulfate-reducing Deltaproteobacterium N47.</title>
        <authorList>
            <person name="Bergmann F."/>
            <person name="Selesi D."/>
            <person name="Weinmaier T."/>
            <person name="Tischler P."/>
            <person name="Rattei T."/>
            <person name="Meckenstock R.U."/>
        </authorList>
    </citation>
    <scope>NUCLEOTIDE SEQUENCE</scope>
</reference>
<accession>E1YI44</accession>
<sequence length="62" mass="7375">MVPAKEEVRRIINELPEDSTFEDIQYHIYVRQKIDRGIKDIEAGHTISEDEFDARLSKWLET</sequence>
<organism evidence="1">
    <name type="scientific">uncultured Desulfobacterium sp</name>
    <dbReference type="NCBI Taxonomy" id="201089"/>
    <lineage>
        <taxon>Bacteria</taxon>
        <taxon>Pseudomonadati</taxon>
        <taxon>Thermodesulfobacteriota</taxon>
        <taxon>Desulfobacteria</taxon>
        <taxon>Desulfobacterales</taxon>
        <taxon>Desulfobacteriaceae</taxon>
        <taxon>Desulfobacterium</taxon>
        <taxon>environmental samples</taxon>
    </lineage>
</organism>
<dbReference type="EMBL" id="FR695874">
    <property type="protein sequence ID" value="CBX30313.1"/>
    <property type="molecule type" value="Genomic_DNA"/>
</dbReference>
<proteinExistence type="predicted"/>
<evidence type="ECO:0000313" key="1">
    <source>
        <dbReference type="EMBL" id="CBX30313.1"/>
    </source>
</evidence>
<protein>
    <submittedName>
        <fullName evidence="1">Uncharacterized protein</fullName>
    </submittedName>
</protein>
<name>E1YI44_9BACT</name>